<accession>A0A9Q0LXY6</accession>
<dbReference type="EMBL" id="JAPDFW010000033">
    <property type="protein sequence ID" value="KAJ5079340.1"/>
    <property type="molecule type" value="Genomic_DNA"/>
</dbReference>
<dbReference type="SUPFAM" id="SSF56112">
    <property type="entry name" value="Protein kinase-like (PK-like)"/>
    <property type="match status" value="1"/>
</dbReference>
<dbReference type="OrthoDB" id="63267at2759"/>
<name>A0A9Q0LXY6_ANAIG</name>
<dbReference type="InterPro" id="IPR000719">
    <property type="entry name" value="Prot_kinase_dom"/>
</dbReference>
<dbReference type="InterPro" id="IPR008271">
    <property type="entry name" value="Ser/Thr_kinase_AS"/>
</dbReference>
<dbReference type="PROSITE" id="PS00107">
    <property type="entry name" value="PROTEIN_KINASE_ATP"/>
    <property type="match status" value="1"/>
</dbReference>
<sequence length="342" mass="39499">MGQTSSKNKKLKIKQFELLQTLGKGGFGKVMLARSIKTKQFYAIKSLRKSSLIKTKTSNRAFSEKNSMKTISSPFVVSFFASFQSEEKLYFVLEYISGGSLAFHLRFTQFSDSQIQFFASELILALRDIHQKNYIYRDLKPDNILFDSEGHLKIIDLGLAKKIEPEDTNRHYTRCGTIHYSAPEVLLGKQYGKEVDWWSLGILLFELFHGYPPFRSQNQIILASQILIENPDISDSCSKDLKDLIKKLLEKNPLKRIGTGETGILEIQKHPFFADVNWEEIENKTAKPNFEPFGNFDQIVEMFNKQKKKDSVFDSFDPYAYTAENTPKIFEGFDWICEEKKI</sequence>
<comment type="caution">
    <text evidence="10">The sequence shown here is derived from an EMBL/GenBank/DDBJ whole genome shotgun (WGS) entry which is preliminary data.</text>
</comment>
<evidence type="ECO:0000256" key="7">
    <source>
        <dbReference type="RuleBase" id="RU000304"/>
    </source>
</evidence>
<dbReference type="OMA" id="YAKSICG"/>
<evidence type="ECO:0000256" key="4">
    <source>
        <dbReference type="ARBA" id="ARBA00022777"/>
    </source>
</evidence>
<dbReference type="CDD" id="cd05123">
    <property type="entry name" value="STKc_AGC"/>
    <property type="match status" value="1"/>
</dbReference>
<dbReference type="FunFam" id="3.30.200.20:FF:000042">
    <property type="entry name" value="Aurora kinase A"/>
    <property type="match status" value="1"/>
</dbReference>
<dbReference type="FunFam" id="1.10.510.10:FF:000465">
    <property type="entry name" value="Non-specific serine/threonine protein kinase"/>
    <property type="match status" value="1"/>
</dbReference>
<evidence type="ECO:0000256" key="2">
    <source>
        <dbReference type="ARBA" id="ARBA00022679"/>
    </source>
</evidence>
<protein>
    <submittedName>
        <fullName evidence="10">Non-specific serine/threonine protein kinase</fullName>
    </submittedName>
</protein>
<evidence type="ECO:0000313" key="11">
    <source>
        <dbReference type="Proteomes" id="UP001149090"/>
    </source>
</evidence>
<keyword evidence="5 6" id="KW-0067">ATP-binding</keyword>
<keyword evidence="3 6" id="KW-0547">Nucleotide-binding</keyword>
<evidence type="ECO:0000256" key="1">
    <source>
        <dbReference type="ARBA" id="ARBA00022527"/>
    </source>
</evidence>
<evidence type="ECO:0000313" key="10">
    <source>
        <dbReference type="EMBL" id="KAJ5079340.1"/>
    </source>
</evidence>
<dbReference type="PANTHER" id="PTHR24353:SF37">
    <property type="entry name" value="CAMP-DEPENDENT PROTEIN KINASE CATALYTIC SUBUNIT PRKX"/>
    <property type="match status" value="1"/>
</dbReference>
<dbReference type="InterPro" id="IPR017441">
    <property type="entry name" value="Protein_kinase_ATP_BS"/>
</dbReference>
<dbReference type="Pfam" id="PF00069">
    <property type="entry name" value="Pkinase"/>
    <property type="match status" value="1"/>
</dbReference>
<dbReference type="PROSITE" id="PS51285">
    <property type="entry name" value="AGC_KINASE_CTER"/>
    <property type="match status" value="1"/>
</dbReference>
<evidence type="ECO:0000259" key="8">
    <source>
        <dbReference type="PROSITE" id="PS50011"/>
    </source>
</evidence>
<dbReference type="PANTHER" id="PTHR24353">
    <property type="entry name" value="CYCLIC NUCLEOTIDE-DEPENDENT PROTEIN KINASE"/>
    <property type="match status" value="1"/>
</dbReference>
<dbReference type="GO" id="GO:0005952">
    <property type="term" value="C:cAMP-dependent protein kinase complex"/>
    <property type="evidence" value="ECO:0007669"/>
    <property type="project" value="TreeGrafter"/>
</dbReference>
<keyword evidence="4 10" id="KW-0418">Kinase</keyword>
<evidence type="ECO:0000256" key="5">
    <source>
        <dbReference type="ARBA" id="ARBA00022840"/>
    </source>
</evidence>
<organism evidence="10 11">
    <name type="scientific">Anaeramoeba ignava</name>
    <name type="common">Anaerobic marine amoeba</name>
    <dbReference type="NCBI Taxonomy" id="1746090"/>
    <lineage>
        <taxon>Eukaryota</taxon>
        <taxon>Metamonada</taxon>
        <taxon>Anaeramoebidae</taxon>
        <taxon>Anaeramoeba</taxon>
    </lineage>
</organism>
<feature type="domain" description="Protein kinase" evidence="8">
    <location>
        <begin position="16"/>
        <end position="273"/>
    </location>
</feature>
<dbReference type="PROSITE" id="PS50011">
    <property type="entry name" value="PROTEIN_KINASE_DOM"/>
    <property type="match status" value="1"/>
</dbReference>
<evidence type="ECO:0000259" key="9">
    <source>
        <dbReference type="PROSITE" id="PS51285"/>
    </source>
</evidence>
<dbReference type="AlphaFoldDB" id="A0A9Q0LXY6"/>
<keyword evidence="2" id="KW-0808">Transferase</keyword>
<keyword evidence="11" id="KW-1185">Reference proteome</keyword>
<dbReference type="InterPro" id="IPR045270">
    <property type="entry name" value="STKc_AGC"/>
</dbReference>
<dbReference type="Gene3D" id="3.30.200.20">
    <property type="entry name" value="Phosphorylase Kinase, domain 1"/>
    <property type="match status" value="1"/>
</dbReference>
<comment type="similarity">
    <text evidence="7">Belongs to the protein kinase superfamily.</text>
</comment>
<dbReference type="Gene3D" id="1.10.510.10">
    <property type="entry name" value="Transferase(Phosphotransferase) domain 1"/>
    <property type="match status" value="1"/>
</dbReference>
<dbReference type="InterPro" id="IPR011009">
    <property type="entry name" value="Kinase-like_dom_sf"/>
</dbReference>
<gene>
    <name evidence="10" type="ORF">M0811_04361</name>
</gene>
<proteinExistence type="inferred from homology"/>
<feature type="binding site" evidence="6">
    <location>
        <position position="45"/>
    </location>
    <ligand>
        <name>ATP</name>
        <dbReference type="ChEBI" id="CHEBI:30616"/>
    </ligand>
</feature>
<evidence type="ECO:0000256" key="3">
    <source>
        <dbReference type="ARBA" id="ARBA00022741"/>
    </source>
</evidence>
<dbReference type="SMART" id="SM00220">
    <property type="entry name" value="S_TKc"/>
    <property type="match status" value="1"/>
</dbReference>
<keyword evidence="1 7" id="KW-0723">Serine/threonine-protein kinase</keyword>
<dbReference type="PROSITE" id="PS00108">
    <property type="entry name" value="PROTEIN_KINASE_ST"/>
    <property type="match status" value="1"/>
</dbReference>
<dbReference type="GO" id="GO:0004691">
    <property type="term" value="F:cAMP-dependent protein kinase activity"/>
    <property type="evidence" value="ECO:0007669"/>
    <property type="project" value="TreeGrafter"/>
</dbReference>
<dbReference type="GO" id="GO:0005524">
    <property type="term" value="F:ATP binding"/>
    <property type="evidence" value="ECO:0007669"/>
    <property type="project" value="UniProtKB-UniRule"/>
</dbReference>
<reference evidence="10" key="1">
    <citation type="submission" date="2022-10" db="EMBL/GenBank/DDBJ databases">
        <title>Novel sulphate-reducing endosymbionts in the free-living metamonad Anaeramoeba.</title>
        <authorList>
            <person name="Jerlstrom-Hultqvist J."/>
            <person name="Cepicka I."/>
            <person name="Gallot-Lavallee L."/>
            <person name="Salas-Leiva D."/>
            <person name="Curtis B.A."/>
            <person name="Zahonova K."/>
            <person name="Pipaliya S."/>
            <person name="Dacks J."/>
            <person name="Roger A.J."/>
        </authorList>
    </citation>
    <scope>NUCLEOTIDE SEQUENCE</scope>
    <source>
        <strain evidence="10">BMAN</strain>
    </source>
</reference>
<feature type="domain" description="AGC-kinase C-terminal" evidence="9">
    <location>
        <begin position="274"/>
        <end position="342"/>
    </location>
</feature>
<dbReference type="Proteomes" id="UP001149090">
    <property type="component" value="Unassembled WGS sequence"/>
</dbReference>
<dbReference type="InterPro" id="IPR000961">
    <property type="entry name" value="AGC-kinase_C"/>
</dbReference>
<evidence type="ECO:0000256" key="6">
    <source>
        <dbReference type="PROSITE-ProRule" id="PRU10141"/>
    </source>
</evidence>